<comment type="caution">
    <text evidence="2">The sequence shown here is derived from an EMBL/GenBank/DDBJ whole genome shotgun (WGS) entry which is preliminary data.</text>
</comment>
<feature type="region of interest" description="Disordered" evidence="1">
    <location>
        <begin position="16"/>
        <end position="54"/>
    </location>
</feature>
<sequence>MDIGATVRVLRVEPLAVPGGVDTAPAGGPLRPEPDGPGTPPAREPAGEPACSPG</sequence>
<evidence type="ECO:0000313" key="3">
    <source>
        <dbReference type="Proteomes" id="UP001364211"/>
    </source>
</evidence>
<dbReference type="RefSeq" id="WP_340285763.1">
    <property type="nucleotide sequence ID" value="NZ_JBBJUP010000001.1"/>
</dbReference>
<name>A0ABU8T237_9PSEU</name>
<accession>A0ABU8T237</accession>
<keyword evidence="3" id="KW-1185">Reference proteome</keyword>
<evidence type="ECO:0000256" key="1">
    <source>
        <dbReference type="SAM" id="MobiDB-lite"/>
    </source>
</evidence>
<evidence type="ECO:0000313" key="2">
    <source>
        <dbReference type="EMBL" id="MEJ8277668.1"/>
    </source>
</evidence>
<dbReference type="Proteomes" id="UP001364211">
    <property type="component" value="Unassembled WGS sequence"/>
</dbReference>
<protein>
    <submittedName>
        <fullName evidence="2">Uncharacterized protein</fullName>
    </submittedName>
</protein>
<dbReference type="EMBL" id="JBBJUP010000001">
    <property type="protein sequence ID" value="MEJ8277668.1"/>
    <property type="molecule type" value="Genomic_DNA"/>
</dbReference>
<gene>
    <name evidence="2" type="ORF">WJX68_01885</name>
</gene>
<organism evidence="2 3">
    <name type="scientific">Pseudonocardia spirodelae</name>
    <dbReference type="NCBI Taxonomy" id="3133431"/>
    <lineage>
        <taxon>Bacteria</taxon>
        <taxon>Bacillati</taxon>
        <taxon>Actinomycetota</taxon>
        <taxon>Actinomycetes</taxon>
        <taxon>Pseudonocardiales</taxon>
        <taxon>Pseudonocardiaceae</taxon>
        <taxon>Pseudonocardia</taxon>
    </lineage>
</organism>
<reference evidence="2 3" key="1">
    <citation type="submission" date="2024-03" db="EMBL/GenBank/DDBJ databases">
        <title>Draft genome sequence of Pseudonocardia sp. DW16-2.</title>
        <authorList>
            <person name="Duangmal K."/>
        </authorList>
    </citation>
    <scope>NUCLEOTIDE SEQUENCE [LARGE SCALE GENOMIC DNA]</scope>
    <source>
        <strain evidence="2 3">DW16-2</strain>
    </source>
</reference>
<proteinExistence type="predicted"/>